<proteinExistence type="inferred from homology"/>
<dbReference type="InterPro" id="IPR003226">
    <property type="entry name" value="MYG1_exonuclease"/>
</dbReference>
<dbReference type="PANTHER" id="PTHR11215">
    <property type="entry name" value="METAL DEPENDENT HYDROLASE - RELATED"/>
    <property type="match status" value="1"/>
</dbReference>
<gene>
    <name evidence="2" type="ORF">LGLO00237_LOCUS5903</name>
</gene>
<dbReference type="Pfam" id="PF03690">
    <property type="entry name" value="MYG1_exonuc"/>
    <property type="match status" value="1"/>
</dbReference>
<accession>A0A6V3JW52</accession>
<dbReference type="PANTHER" id="PTHR11215:SF1">
    <property type="entry name" value="MYG1 EXONUCLEASE"/>
    <property type="match status" value="1"/>
</dbReference>
<evidence type="ECO:0000313" key="2">
    <source>
        <dbReference type="EMBL" id="CAE0652960.1"/>
    </source>
</evidence>
<organism evidence="2">
    <name type="scientific">Lotharella globosa</name>
    <dbReference type="NCBI Taxonomy" id="91324"/>
    <lineage>
        <taxon>Eukaryota</taxon>
        <taxon>Sar</taxon>
        <taxon>Rhizaria</taxon>
        <taxon>Cercozoa</taxon>
        <taxon>Chlorarachniophyceae</taxon>
        <taxon>Lotharella</taxon>
    </lineage>
</organism>
<sequence length="343" mass="38131">MASKMFKIGTHSGTFHCDEALACYMLKLLPDYKDAEIVRTRDQKILDELPILVDVGGVYDPPTYRYDHHQRGFTEVFGHGFTTKLSSAGLVYKHFGKQIISVVSGLSDPKAIDTLYLKIYQGFIQAIDGIDNGVPAYACEGPMNYRISTDLSSRVKYLNPAWNEEAVDVDERFAKAVEMTGSELVQCIERYAKTWLPARILVEKAIEERQKHHKSGSVVVFTKYCSWQSHLHELETEMKMAQGNAPPALLYVIYPDSRGAWRIQCIPEEEGSFVSRLPLPEPWRGVRGEALSKLCQIPKCVFAHANGFIGGNETFEGALAMADASLSALSSSSAPAAKKRKSG</sequence>
<evidence type="ECO:0008006" key="3">
    <source>
        <dbReference type="Google" id="ProtNLM"/>
    </source>
</evidence>
<name>A0A6V3JW52_9EUKA</name>
<protein>
    <recommendedName>
        <fullName evidence="3">Metal-dependent protein hydrolase</fullName>
    </recommendedName>
</protein>
<dbReference type="GO" id="GO:0005737">
    <property type="term" value="C:cytoplasm"/>
    <property type="evidence" value="ECO:0007669"/>
    <property type="project" value="TreeGrafter"/>
</dbReference>
<dbReference type="GO" id="GO:0005634">
    <property type="term" value="C:nucleus"/>
    <property type="evidence" value="ECO:0007669"/>
    <property type="project" value="TreeGrafter"/>
</dbReference>
<dbReference type="EMBL" id="HBIV01007904">
    <property type="protein sequence ID" value="CAE0652960.1"/>
    <property type="molecule type" value="Transcribed_RNA"/>
</dbReference>
<dbReference type="AlphaFoldDB" id="A0A6V3JW52"/>
<evidence type="ECO:0000256" key="1">
    <source>
        <dbReference type="ARBA" id="ARBA00010105"/>
    </source>
</evidence>
<reference evidence="2" key="1">
    <citation type="submission" date="2021-01" db="EMBL/GenBank/DDBJ databases">
        <authorList>
            <person name="Corre E."/>
            <person name="Pelletier E."/>
            <person name="Niang G."/>
            <person name="Scheremetjew M."/>
            <person name="Finn R."/>
            <person name="Kale V."/>
            <person name="Holt S."/>
            <person name="Cochrane G."/>
            <person name="Meng A."/>
            <person name="Brown T."/>
            <person name="Cohen L."/>
        </authorList>
    </citation>
    <scope>NUCLEOTIDE SEQUENCE</scope>
    <source>
        <strain evidence="2">CCCM811</strain>
    </source>
</reference>
<comment type="similarity">
    <text evidence="1">Belongs to the MYG1 family.</text>
</comment>